<evidence type="ECO:0000313" key="2">
    <source>
        <dbReference type="EMBL" id="MFG6110256.1"/>
    </source>
</evidence>
<dbReference type="Gene3D" id="3.10.450.50">
    <property type="match status" value="1"/>
</dbReference>
<evidence type="ECO:0000313" key="3">
    <source>
        <dbReference type="Proteomes" id="UP001605261"/>
    </source>
</evidence>
<reference evidence="2 3" key="1">
    <citation type="submission" date="2024-09" db="EMBL/GenBank/DDBJ databases">
        <authorList>
            <consortium name="All-Russian atlas of soil microorganisms"/>
            <consortium name="as a basis for the search for new antimicrobial producers and enzymes with unique properties"/>
            <person name="Sokolova E.A."/>
            <person name="Voronina E.N."/>
        </authorList>
    </citation>
    <scope>NUCLEOTIDE SEQUENCE [LARGE SCALE GENOMIC DNA]</scope>
    <source>
        <strain evidence="2 3">AF-22b-331.1</strain>
    </source>
</reference>
<evidence type="ECO:0000259" key="1">
    <source>
        <dbReference type="Pfam" id="PF14534"/>
    </source>
</evidence>
<dbReference type="InterPro" id="IPR027843">
    <property type="entry name" value="DUF4440"/>
</dbReference>
<gene>
    <name evidence="2" type="ORF">ACEU0G_000118</name>
</gene>
<dbReference type="SUPFAM" id="SSF54427">
    <property type="entry name" value="NTF2-like"/>
    <property type="match status" value="1"/>
</dbReference>
<feature type="domain" description="DUF4440" evidence="1">
    <location>
        <begin position="14"/>
        <end position="117"/>
    </location>
</feature>
<dbReference type="Pfam" id="PF14534">
    <property type="entry name" value="DUF4440"/>
    <property type="match status" value="1"/>
</dbReference>
<dbReference type="InterPro" id="IPR032710">
    <property type="entry name" value="NTF2-like_dom_sf"/>
</dbReference>
<name>A0ABW7D1C4_9GAMM</name>
<protein>
    <submittedName>
        <fullName evidence="2">DUF4440 domain-containing protein</fullName>
    </submittedName>
</protein>
<sequence>MASAPDPAALAAHLEALERALHAPGVRGDAARLADLLDSDFSEIGSSGNCYGRAAALVDIPAERTAVEIVSDDYRIVLLAPTLAQVRYRSWYVIEGVRQREVLRSSLWRLSGGAWRVVFHQGTPAAAGGSDTSA</sequence>
<organism evidence="2 3">
    <name type="scientific">Stenotrophomonas nematodicola</name>
    <dbReference type="NCBI Taxonomy" id="2656746"/>
    <lineage>
        <taxon>Bacteria</taxon>
        <taxon>Pseudomonadati</taxon>
        <taxon>Pseudomonadota</taxon>
        <taxon>Gammaproteobacteria</taxon>
        <taxon>Lysobacterales</taxon>
        <taxon>Lysobacteraceae</taxon>
        <taxon>Stenotrophomonas</taxon>
    </lineage>
</organism>
<accession>A0ABW7D1C4</accession>
<dbReference type="EMBL" id="JBHGCJ010000010">
    <property type="protein sequence ID" value="MFG6110256.1"/>
    <property type="molecule type" value="Genomic_DNA"/>
</dbReference>
<proteinExistence type="predicted"/>
<dbReference type="Proteomes" id="UP001605261">
    <property type="component" value="Unassembled WGS sequence"/>
</dbReference>
<comment type="caution">
    <text evidence="2">The sequence shown here is derived from an EMBL/GenBank/DDBJ whole genome shotgun (WGS) entry which is preliminary data.</text>
</comment>
<keyword evidence="3" id="KW-1185">Reference proteome</keyword>